<dbReference type="Proteomes" id="UP001397290">
    <property type="component" value="Unassembled WGS sequence"/>
</dbReference>
<comment type="caution">
    <text evidence="1">The sequence shown here is derived from an EMBL/GenBank/DDBJ whole genome shotgun (WGS) entry which is preliminary data.</text>
</comment>
<protein>
    <submittedName>
        <fullName evidence="1">Uncharacterized protein</fullName>
    </submittedName>
</protein>
<proteinExistence type="predicted"/>
<evidence type="ECO:0000313" key="2">
    <source>
        <dbReference type="Proteomes" id="UP001397290"/>
    </source>
</evidence>
<gene>
    <name evidence="1" type="ORF">G3M48_009987</name>
</gene>
<keyword evidence="2" id="KW-1185">Reference proteome</keyword>
<accession>A0AAW0RHS7</accession>
<reference evidence="1 2" key="1">
    <citation type="submission" date="2020-02" db="EMBL/GenBank/DDBJ databases">
        <title>Comparative genomics of the hypocrealean fungal genus Beauvera.</title>
        <authorList>
            <person name="Showalter D.N."/>
            <person name="Bushley K.E."/>
            <person name="Rehner S.A."/>
        </authorList>
    </citation>
    <scope>NUCLEOTIDE SEQUENCE [LARGE SCALE GENOMIC DNA]</scope>
    <source>
        <strain evidence="1 2">ARSEF4384</strain>
    </source>
</reference>
<dbReference type="AlphaFoldDB" id="A0AAW0RHS7"/>
<organism evidence="1 2">
    <name type="scientific">Beauveria asiatica</name>
    <dbReference type="NCBI Taxonomy" id="1069075"/>
    <lineage>
        <taxon>Eukaryota</taxon>
        <taxon>Fungi</taxon>
        <taxon>Dikarya</taxon>
        <taxon>Ascomycota</taxon>
        <taxon>Pezizomycotina</taxon>
        <taxon>Sordariomycetes</taxon>
        <taxon>Hypocreomycetidae</taxon>
        <taxon>Hypocreales</taxon>
        <taxon>Cordycipitaceae</taxon>
        <taxon>Beauveria</taxon>
    </lineage>
</organism>
<sequence>MRAQRLRTLWLTEHSAAGCQLALPISAANYLHALARLRTLWLTKRSATGY</sequence>
<dbReference type="EMBL" id="JAAHCF010000866">
    <property type="protein sequence ID" value="KAK8141734.1"/>
    <property type="molecule type" value="Genomic_DNA"/>
</dbReference>
<name>A0AAW0RHS7_9HYPO</name>
<evidence type="ECO:0000313" key="1">
    <source>
        <dbReference type="EMBL" id="KAK8141734.1"/>
    </source>
</evidence>